<protein>
    <recommendedName>
        <fullName evidence="1">Snake toxin/toxin-like domain-containing protein</fullName>
    </recommendedName>
</protein>
<accession>A0AAV6ZW00</accession>
<proteinExistence type="predicted"/>
<keyword evidence="3" id="KW-1185">Reference proteome</keyword>
<reference evidence="2" key="1">
    <citation type="thesis" date="2020" institute="ProQuest LLC" country="789 East Eisenhower Parkway, Ann Arbor, MI, USA">
        <title>Comparative Genomics and Chromosome Evolution.</title>
        <authorList>
            <person name="Mudd A.B."/>
        </authorList>
    </citation>
    <scope>NUCLEOTIDE SEQUENCE</scope>
    <source>
        <strain evidence="2">237g6f4</strain>
        <tissue evidence="2">Blood</tissue>
    </source>
</reference>
<dbReference type="Proteomes" id="UP000824782">
    <property type="component" value="Unassembled WGS sequence"/>
</dbReference>
<dbReference type="Gene3D" id="2.10.60.10">
    <property type="entry name" value="CD59"/>
    <property type="match status" value="1"/>
</dbReference>
<dbReference type="SUPFAM" id="SSF57302">
    <property type="entry name" value="Snake toxin-like"/>
    <property type="match status" value="1"/>
</dbReference>
<dbReference type="InterPro" id="IPR045860">
    <property type="entry name" value="Snake_toxin-like_sf"/>
</dbReference>
<dbReference type="AlphaFoldDB" id="A0AAV6ZW00"/>
<dbReference type="Pfam" id="PF00087">
    <property type="entry name" value="Toxin_TOLIP"/>
    <property type="match status" value="1"/>
</dbReference>
<name>A0AAV6ZW00_ENGPU</name>
<sequence length="92" mass="9781">MSPDVGFPFKGNEMVFRQCVESCIPTGANWLGVTRKILCCNLDFCNGQGIVGFSQGNNSGTIDNCNNQGAATGHNLHLISVIALSAITYSLQ</sequence>
<dbReference type="EMBL" id="WNYA01000049">
    <property type="protein sequence ID" value="KAG8550493.1"/>
    <property type="molecule type" value="Genomic_DNA"/>
</dbReference>
<dbReference type="InterPro" id="IPR035076">
    <property type="entry name" value="Toxin/TOLIP"/>
</dbReference>
<comment type="caution">
    <text evidence="2">The sequence shown here is derived from an EMBL/GenBank/DDBJ whole genome shotgun (WGS) entry which is preliminary data.</text>
</comment>
<evidence type="ECO:0000259" key="1">
    <source>
        <dbReference type="Pfam" id="PF00087"/>
    </source>
</evidence>
<feature type="domain" description="Snake toxin/toxin-like" evidence="1">
    <location>
        <begin position="12"/>
        <end position="46"/>
    </location>
</feature>
<evidence type="ECO:0000313" key="3">
    <source>
        <dbReference type="Proteomes" id="UP000824782"/>
    </source>
</evidence>
<gene>
    <name evidence="2" type="ORF">GDO81_025133</name>
</gene>
<organism evidence="2 3">
    <name type="scientific">Engystomops pustulosus</name>
    <name type="common">Tungara frog</name>
    <name type="synonym">Physalaemus pustulosus</name>
    <dbReference type="NCBI Taxonomy" id="76066"/>
    <lineage>
        <taxon>Eukaryota</taxon>
        <taxon>Metazoa</taxon>
        <taxon>Chordata</taxon>
        <taxon>Craniata</taxon>
        <taxon>Vertebrata</taxon>
        <taxon>Euteleostomi</taxon>
        <taxon>Amphibia</taxon>
        <taxon>Batrachia</taxon>
        <taxon>Anura</taxon>
        <taxon>Neobatrachia</taxon>
        <taxon>Hyloidea</taxon>
        <taxon>Leptodactylidae</taxon>
        <taxon>Leiuperinae</taxon>
        <taxon>Engystomops</taxon>
    </lineage>
</organism>
<evidence type="ECO:0000313" key="2">
    <source>
        <dbReference type="EMBL" id="KAG8550493.1"/>
    </source>
</evidence>